<organism evidence="1 2">
    <name type="scientific">Waddlia chondrophila (strain ATCC VR-1470 / WSU 86-1044)</name>
    <dbReference type="NCBI Taxonomy" id="716544"/>
    <lineage>
        <taxon>Bacteria</taxon>
        <taxon>Pseudomonadati</taxon>
        <taxon>Chlamydiota</taxon>
        <taxon>Chlamydiia</taxon>
        <taxon>Parachlamydiales</taxon>
        <taxon>Waddliaceae</taxon>
        <taxon>Waddlia</taxon>
    </lineage>
</organism>
<name>D6YVI4_WADCW</name>
<reference evidence="1 2" key="1">
    <citation type="journal article" date="2010" name="PLoS ONE">
        <title>The Waddlia genome: a window into chlamydial biology.</title>
        <authorList>
            <person name="Bertelli C."/>
            <person name="Collyn F."/>
            <person name="Croxatto A."/>
            <person name="Ruckert C."/>
            <person name="Polkinghorne A."/>
            <person name="Kebbi-Beghdadi C."/>
            <person name="Goesmann A."/>
            <person name="Vaughan L."/>
            <person name="Greub G."/>
        </authorList>
    </citation>
    <scope>NUCLEOTIDE SEQUENCE [LARGE SCALE GENOMIC DNA]</scope>
    <source>
        <strain evidence="2">ATCC VR-1470 / WSU 86-1044</strain>
    </source>
</reference>
<dbReference type="HOGENOM" id="CLU_1077478_0_0_0"/>
<evidence type="ECO:0008006" key="3">
    <source>
        <dbReference type="Google" id="ProtNLM"/>
    </source>
</evidence>
<dbReference type="KEGG" id="wch:wcw_0778"/>
<dbReference type="Proteomes" id="UP000001505">
    <property type="component" value="Chromosome"/>
</dbReference>
<gene>
    <name evidence="1" type="ordered locus">wcw_0778</name>
</gene>
<proteinExistence type="predicted"/>
<dbReference type="AlphaFoldDB" id="D6YVI4"/>
<sequence>MLTKRLFLLIFLLFTVPVESVRISGPHFFSLGPEAYYLKRNKKGGTWQDGWLFGVRGGYEKLNSKGLYLSVDGYWVTGELEGNSKAGNPLKSEVTEYEIEGRIGASYSFPKSCCITWVPYLGYGYFTSHNDFVKPTPLIYNSKSTFYYLAGGGMVLLSIGDCWNAGFHFKYKLPEEPKCTIKNDPDYGTVVLNLGVKSQYEIELPIRYRCCWMGKKLGFMLAPFYRYRHYGHQANYPADYIDTKFHIWGGHFQIQMVL</sequence>
<keyword evidence="2" id="KW-1185">Reference proteome</keyword>
<evidence type="ECO:0000313" key="2">
    <source>
        <dbReference type="Proteomes" id="UP000001505"/>
    </source>
</evidence>
<evidence type="ECO:0000313" key="1">
    <source>
        <dbReference type="EMBL" id="ADI38145.1"/>
    </source>
</evidence>
<dbReference type="STRING" id="716544.wcw_0778"/>
<protein>
    <recommendedName>
        <fullName evidence="3">Outer membrane protein beta-barrel domain-containing protein</fullName>
    </recommendedName>
</protein>
<dbReference type="OrthoDB" id="20917at2"/>
<dbReference type="EMBL" id="CP001928">
    <property type="protein sequence ID" value="ADI38145.1"/>
    <property type="molecule type" value="Genomic_DNA"/>
</dbReference>
<dbReference type="RefSeq" id="WP_013181863.1">
    <property type="nucleotide sequence ID" value="NC_014225.1"/>
</dbReference>
<accession>D6YVI4</accession>
<dbReference type="eggNOG" id="COG3637">
    <property type="taxonomic scope" value="Bacteria"/>
</dbReference>